<evidence type="ECO:0000256" key="7">
    <source>
        <dbReference type="ARBA" id="ARBA00023065"/>
    </source>
</evidence>
<dbReference type="AlphaFoldDB" id="A0A9D1LE93"/>
<evidence type="ECO:0000256" key="10">
    <source>
        <dbReference type="SAM" id="Phobius"/>
    </source>
</evidence>
<feature type="transmembrane region" description="Helical" evidence="10">
    <location>
        <begin position="108"/>
        <end position="127"/>
    </location>
</feature>
<feature type="transmembrane region" description="Helical" evidence="10">
    <location>
        <begin position="139"/>
        <end position="159"/>
    </location>
</feature>
<dbReference type="Proteomes" id="UP000824083">
    <property type="component" value="Unassembled WGS sequence"/>
</dbReference>
<dbReference type="PANTHER" id="PTHR11562">
    <property type="entry name" value="CATION EFFLUX PROTEIN/ ZINC TRANSPORTER"/>
    <property type="match status" value="1"/>
</dbReference>
<feature type="transmembrane region" description="Helical" evidence="10">
    <location>
        <begin position="37"/>
        <end position="58"/>
    </location>
</feature>
<keyword evidence="6 10" id="KW-1133">Transmembrane helix</keyword>
<name>A0A9D1LE93_9BURK</name>
<dbReference type="SUPFAM" id="SSF161111">
    <property type="entry name" value="Cation efflux protein transmembrane domain-like"/>
    <property type="match status" value="1"/>
</dbReference>
<feature type="domain" description="Cation efflux protein cytoplasmic" evidence="12">
    <location>
        <begin position="232"/>
        <end position="305"/>
    </location>
</feature>
<dbReference type="InterPro" id="IPR027469">
    <property type="entry name" value="Cation_efflux_TMD_sf"/>
</dbReference>
<dbReference type="GO" id="GO:0005886">
    <property type="term" value="C:plasma membrane"/>
    <property type="evidence" value="ECO:0007669"/>
    <property type="project" value="TreeGrafter"/>
</dbReference>
<feature type="transmembrane region" description="Helical" evidence="10">
    <location>
        <begin position="70"/>
        <end position="88"/>
    </location>
</feature>
<reference evidence="13" key="1">
    <citation type="submission" date="2020-10" db="EMBL/GenBank/DDBJ databases">
        <authorList>
            <person name="Gilroy R."/>
        </authorList>
    </citation>
    <scope>NUCLEOTIDE SEQUENCE</scope>
    <source>
        <strain evidence="13">7463</strain>
    </source>
</reference>
<accession>A0A9D1LE93</accession>
<evidence type="ECO:0000313" key="13">
    <source>
        <dbReference type="EMBL" id="HIU37423.1"/>
    </source>
</evidence>
<keyword evidence="5" id="KW-0862">Zinc</keyword>
<comment type="caution">
    <text evidence="13">The sequence shown here is derived from an EMBL/GenBank/DDBJ whole genome shotgun (WGS) entry which is preliminary data.</text>
</comment>
<protein>
    <submittedName>
        <fullName evidence="13">Cation transporter</fullName>
    </submittedName>
</protein>
<comment type="similarity">
    <text evidence="2">Belongs to the cation diffusion facilitator (CDF) transporter (TC 2.A.4) family. SLC30A subfamily.</text>
</comment>
<feature type="transmembrane region" description="Helical" evidence="10">
    <location>
        <begin position="202"/>
        <end position="220"/>
    </location>
</feature>
<dbReference type="EMBL" id="DVMY01000067">
    <property type="protein sequence ID" value="HIU37423.1"/>
    <property type="molecule type" value="Genomic_DNA"/>
</dbReference>
<evidence type="ECO:0000256" key="5">
    <source>
        <dbReference type="ARBA" id="ARBA00022906"/>
    </source>
</evidence>
<evidence type="ECO:0000256" key="1">
    <source>
        <dbReference type="ARBA" id="ARBA00004141"/>
    </source>
</evidence>
<sequence length="321" mass="34409">MFEKKEVDDIEKDREFSSHGQGDSLYNHATRQVKTSVLGLAVLLTLGFSAVELIGGLLSNSLALIGDAGHMATDAASLLFALVANWLAREGADSHHSFGHARIEVLAAFINALVMFIVLGWICFEAVDRLTHPHDVSGGSVMLIATIGLLVNIGVALSLSRDKKNVNTRAALVHVLGDLLGSVAAIISGAVIYFGGPVEVDPILSLLICVLVAHAAWGVLKETVPVMLDAVPEGVKYEEVGEAIAAIPGVLSVHDLHVWVMSPGYSAITAHLRIDSHRSWPVILEEVRKNVKERFNIDHVALQPEWGGEAKTSDCECKAKI</sequence>
<evidence type="ECO:0000256" key="9">
    <source>
        <dbReference type="SAM" id="MobiDB-lite"/>
    </source>
</evidence>
<evidence type="ECO:0000256" key="3">
    <source>
        <dbReference type="ARBA" id="ARBA00022448"/>
    </source>
</evidence>
<evidence type="ECO:0000259" key="11">
    <source>
        <dbReference type="Pfam" id="PF01545"/>
    </source>
</evidence>
<comment type="subcellular location">
    <subcellularLocation>
        <location evidence="1">Membrane</location>
        <topology evidence="1">Multi-pass membrane protein</topology>
    </subcellularLocation>
</comment>
<feature type="domain" description="Cation efflux protein transmembrane" evidence="11">
    <location>
        <begin position="40"/>
        <end position="228"/>
    </location>
</feature>
<keyword evidence="7" id="KW-0406">Ion transport</keyword>
<dbReference type="InterPro" id="IPR027470">
    <property type="entry name" value="Cation_efflux_CTD"/>
</dbReference>
<dbReference type="InterPro" id="IPR050681">
    <property type="entry name" value="CDF/SLC30A"/>
</dbReference>
<organism evidence="13 14">
    <name type="scientific">Candidatus Aphodousia faecigallinarum</name>
    <dbReference type="NCBI Taxonomy" id="2840677"/>
    <lineage>
        <taxon>Bacteria</taxon>
        <taxon>Pseudomonadati</taxon>
        <taxon>Pseudomonadota</taxon>
        <taxon>Betaproteobacteria</taxon>
        <taxon>Burkholderiales</taxon>
        <taxon>Sutterellaceae</taxon>
        <taxon>Sutterellaceae incertae sedis</taxon>
        <taxon>Candidatus Aphodousia</taxon>
    </lineage>
</organism>
<evidence type="ECO:0000256" key="2">
    <source>
        <dbReference type="ARBA" id="ARBA00008873"/>
    </source>
</evidence>
<evidence type="ECO:0000256" key="8">
    <source>
        <dbReference type="ARBA" id="ARBA00023136"/>
    </source>
</evidence>
<keyword evidence="3" id="KW-0813">Transport</keyword>
<keyword evidence="4 10" id="KW-0812">Transmembrane</keyword>
<dbReference type="InterPro" id="IPR058533">
    <property type="entry name" value="Cation_efflux_TM"/>
</dbReference>
<dbReference type="NCBIfam" id="TIGR01297">
    <property type="entry name" value="CDF"/>
    <property type="match status" value="1"/>
</dbReference>
<keyword evidence="8 10" id="KW-0472">Membrane</keyword>
<dbReference type="Gene3D" id="1.20.1510.10">
    <property type="entry name" value="Cation efflux protein transmembrane domain"/>
    <property type="match status" value="1"/>
</dbReference>
<dbReference type="InterPro" id="IPR002524">
    <property type="entry name" value="Cation_efflux"/>
</dbReference>
<evidence type="ECO:0000313" key="14">
    <source>
        <dbReference type="Proteomes" id="UP000824083"/>
    </source>
</evidence>
<evidence type="ECO:0000259" key="12">
    <source>
        <dbReference type="Pfam" id="PF16916"/>
    </source>
</evidence>
<keyword evidence="5" id="KW-0864">Zinc transport</keyword>
<feature type="region of interest" description="Disordered" evidence="9">
    <location>
        <begin position="1"/>
        <end position="20"/>
    </location>
</feature>
<dbReference type="SUPFAM" id="SSF160240">
    <property type="entry name" value="Cation efflux protein cytoplasmic domain-like"/>
    <property type="match status" value="1"/>
</dbReference>
<reference evidence="13" key="2">
    <citation type="journal article" date="2021" name="PeerJ">
        <title>Extensive microbial diversity within the chicken gut microbiome revealed by metagenomics and culture.</title>
        <authorList>
            <person name="Gilroy R."/>
            <person name="Ravi A."/>
            <person name="Getino M."/>
            <person name="Pursley I."/>
            <person name="Horton D.L."/>
            <person name="Alikhan N.F."/>
            <person name="Baker D."/>
            <person name="Gharbi K."/>
            <person name="Hall N."/>
            <person name="Watson M."/>
            <person name="Adriaenssens E.M."/>
            <person name="Foster-Nyarko E."/>
            <person name="Jarju S."/>
            <person name="Secka A."/>
            <person name="Antonio M."/>
            <person name="Oren A."/>
            <person name="Chaudhuri R.R."/>
            <person name="La Ragione R."/>
            <person name="Hildebrand F."/>
            <person name="Pallen M.J."/>
        </authorList>
    </citation>
    <scope>NUCLEOTIDE SEQUENCE</scope>
    <source>
        <strain evidence="13">7463</strain>
    </source>
</reference>
<feature type="transmembrane region" description="Helical" evidence="10">
    <location>
        <begin position="171"/>
        <end position="196"/>
    </location>
</feature>
<feature type="compositionally biased region" description="Basic and acidic residues" evidence="9">
    <location>
        <begin position="1"/>
        <end position="17"/>
    </location>
</feature>
<dbReference type="PANTHER" id="PTHR11562:SF17">
    <property type="entry name" value="RE54080P-RELATED"/>
    <property type="match status" value="1"/>
</dbReference>
<dbReference type="GO" id="GO:0005385">
    <property type="term" value="F:zinc ion transmembrane transporter activity"/>
    <property type="evidence" value="ECO:0007669"/>
    <property type="project" value="TreeGrafter"/>
</dbReference>
<evidence type="ECO:0000256" key="6">
    <source>
        <dbReference type="ARBA" id="ARBA00022989"/>
    </source>
</evidence>
<dbReference type="InterPro" id="IPR036837">
    <property type="entry name" value="Cation_efflux_CTD_sf"/>
</dbReference>
<evidence type="ECO:0000256" key="4">
    <source>
        <dbReference type="ARBA" id="ARBA00022692"/>
    </source>
</evidence>
<gene>
    <name evidence="13" type="ORF">IAC56_04025</name>
</gene>
<proteinExistence type="inferred from homology"/>
<dbReference type="Pfam" id="PF16916">
    <property type="entry name" value="ZT_dimer"/>
    <property type="match status" value="1"/>
</dbReference>
<dbReference type="Pfam" id="PF01545">
    <property type="entry name" value="Cation_efflux"/>
    <property type="match status" value="1"/>
</dbReference>